<feature type="transmembrane region" description="Helical" evidence="1">
    <location>
        <begin position="59"/>
        <end position="82"/>
    </location>
</feature>
<protein>
    <submittedName>
        <fullName evidence="2">Uncharacterized protein</fullName>
    </submittedName>
</protein>
<organism evidence="2 3">
    <name type="scientific">Spiroplasma gladiatoris</name>
    <dbReference type="NCBI Taxonomy" id="2143"/>
    <lineage>
        <taxon>Bacteria</taxon>
        <taxon>Bacillati</taxon>
        <taxon>Mycoplasmatota</taxon>
        <taxon>Mollicutes</taxon>
        <taxon>Entomoplasmatales</taxon>
        <taxon>Spiroplasmataceae</taxon>
        <taxon>Spiroplasma</taxon>
    </lineage>
</organism>
<dbReference type="EMBL" id="CP038013">
    <property type="protein sequence ID" value="QBQ07428.1"/>
    <property type="molecule type" value="Genomic_DNA"/>
</dbReference>
<accession>A0A4P7AI81</accession>
<dbReference type="RefSeq" id="WP_134297221.1">
    <property type="nucleotide sequence ID" value="NZ_CP038013.1"/>
</dbReference>
<sequence>MIIQPILFEIFQASTNSPKGLDWLFIVLILFFIVAPGIIWVGLSFYTKARRKPIPRINWIMLGIQLGGIFAAILILILSGLVNTNS</sequence>
<dbReference type="Proteomes" id="UP000294309">
    <property type="component" value="Chromosome"/>
</dbReference>
<keyword evidence="1" id="KW-1133">Transmembrane helix</keyword>
<dbReference type="AlphaFoldDB" id="A0A4P7AI81"/>
<evidence type="ECO:0000256" key="1">
    <source>
        <dbReference type="SAM" id="Phobius"/>
    </source>
</evidence>
<evidence type="ECO:0000313" key="3">
    <source>
        <dbReference type="Proteomes" id="UP000294309"/>
    </source>
</evidence>
<reference evidence="2 3" key="1">
    <citation type="submission" date="2019-03" db="EMBL/GenBank/DDBJ databases">
        <title>Complete genome sequence of Spiroplasma gladiatoris TG-1 (DSM 22552).</title>
        <authorList>
            <person name="Lin Y.-C."/>
            <person name="Chou L."/>
            <person name="Kuo C.-H."/>
        </authorList>
    </citation>
    <scope>NUCLEOTIDE SEQUENCE [LARGE SCALE GENOMIC DNA]</scope>
    <source>
        <strain evidence="2 3">TG-1</strain>
    </source>
</reference>
<feature type="transmembrane region" description="Helical" evidence="1">
    <location>
        <begin position="23"/>
        <end position="47"/>
    </location>
</feature>
<proteinExistence type="predicted"/>
<name>A0A4P7AI81_9MOLU</name>
<dbReference type="KEGG" id="sgq:SGLAD_v1c02290"/>
<gene>
    <name evidence="2" type="ORF">SGLAD_v1c02290</name>
</gene>
<keyword evidence="1" id="KW-0472">Membrane</keyword>
<keyword evidence="3" id="KW-1185">Reference proteome</keyword>
<keyword evidence="1" id="KW-0812">Transmembrane</keyword>
<dbReference type="OrthoDB" id="9976885at2"/>
<evidence type="ECO:0000313" key="2">
    <source>
        <dbReference type="EMBL" id="QBQ07428.1"/>
    </source>
</evidence>